<evidence type="ECO:0000256" key="2">
    <source>
        <dbReference type="PROSITE-ProRule" id="PRU00335"/>
    </source>
</evidence>
<comment type="caution">
    <text evidence="4">The sequence shown here is derived from an EMBL/GenBank/DDBJ whole genome shotgun (WGS) entry which is preliminary data.</text>
</comment>
<gene>
    <name evidence="4" type="ORF">QO018_005383</name>
</gene>
<keyword evidence="1 2" id="KW-0238">DNA-binding</keyword>
<dbReference type="Pfam" id="PF00440">
    <property type="entry name" value="TetR_N"/>
    <property type="match status" value="1"/>
</dbReference>
<name>A0ABU0MSL7_9PROT</name>
<evidence type="ECO:0000313" key="4">
    <source>
        <dbReference type="EMBL" id="MDQ0536486.1"/>
    </source>
</evidence>
<keyword evidence="5" id="KW-1185">Reference proteome</keyword>
<dbReference type="InterPro" id="IPR001647">
    <property type="entry name" value="HTH_TetR"/>
</dbReference>
<evidence type="ECO:0000259" key="3">
    <source>
        <dbReference type="PROSITE" id="PS50977"/>
    </source>
</evidence>
<organism evidence="4 5">
    <name type="scientific">Azospirillum picis</name>
    <dbReference type="NCBI Taxonomy" id="488438"/>
    <lineage>
        <taxon>Bacteria</taxon>
        <taxon>Pseudomonadati</taxon>
        <taxon>Pseudomonadota</taxon>
        <taxon>Alphaproteobacteria</taxon>
        <taxon>Rhodospirillales</taxon>
        <taxon>Azospirillaceae</taxon>
        <taxon>Azospirillum</taxon>
    </lineage>
</organism>
<sequence>MDSGRMDIARQPVARRLSKAERRRQLLETALVIVREEGADRLTLGRLAERAGVSKPVAYDHFETRSGLLIELYRLIDVERVNAFRDAMAAGERSREETVRALAAAYIECAAETDGEFHAIGAALAGSEEKAAVFQELLDNCVRMFVSVLQPHSALPPADLERLCIGLVGAGEALSGAVVRGKCGRADAAATFAATIQGGLTAAKAPAGA</sequence>
<evidence type="ECO:0000256" key="1">
    <source>
        <dbReference type="ARBA" id="ARBA00023125"/>
    </source>
</evidence>
<evidence type="ECO:0000313" key="5">
    <source>
        <dbReference type="Proteomes" id="UP001244552"/>
    </source>
</evidence>
<feature type="domain" description="HTH tetR-type" evidence="3">
    <location>
        <begin position="20"/>
        <end position="80"/>
    </location>
</feature>
<protein>
    <submittedName>
        <fullName evidence="4">AcrR family transcriptional regulator</fullName>
    </submittedName>
</protein>
<dbReference type="RefSeq" id="WP_209989204.1">
    <property type="nucleotide sequence ID" value="NZ_JAGINO010000027.1"/>
</dbReference>
<dbReference type="Proteomes" id="UP001244552">
    <property type="component" value="Unassembled WGS sequence"/>
</dbReference>
<dbReference type="PROSITE" id="PS50977">
    <property type="entry name" value="HTH_TETR_2"/>
    <property type="match status" value="1"/>
</dbReference>
<proteinExistence type="predicted"/>
<dbReference type="PANTHER" id="PTHR30055:SF223">
    <property type="entry name" value="HTH-TYPE TRANSCRIPTIONAL REGULATOR UIDR"/>
    <property type="match status" value="1"/>
</dbReference>
<reference evidence="4 5" key="1">
    <citation type="submission" date="2023-07" db="EMBL/GenBank/DDBJ databases">
        <title>Genomic Encyclopedia of Type Strains, Phase IV (KMG-IV): sequencing the most valuable type-strain genomes for metagenomic binning, comparative biology and taxonomic classification.</title>
        <authorList>
            <person name="Goeker M."/>
        </authorList>
    </citation>
    <scope>NUCLEOTIDE SEQUENCE [LARGE SCALE GENOMIC DNA]</scope>
    <source>
        <strain evidence="4 5">DSM 19922</strain>
    </source>
</reference>
<dbReference type="EMBL" id="JAUSVU010000027">
    <property type="protein sequence ID" value="MDQ0536486.1"/>
    <property type="molecule type" value="Genomic_DNA"/>
</dbReference>
<dbReference type="PRINTS" id="PR00455">
    <property type="entry name" value="HTHTETR"/>
</dbReference>
<dbReference type="InterPro" id="IPR009057">
    <property type="entry name" value="Homeodomain-like_sf"/>
</dbReference>
<accession>A0ABU0MSL7</accession>
<dbReference type="InterPro" id="IPR050109">
    <property type="entry name" value="HTH-type_TetR-like_transc_reg"/>
</dbReference>
<feature type="DNA-binding region" description="H-T-H motif" evidence="2">
    <location>
        <begin position="43"/>
        <end position="62"/>
    </location>
</feature>
<dbReference type="PANTHER" id="PTHR30055">
    <property type="entry name" value="HTH-TYPE TRANSCRIPTIONAL REGULATOR RUTR"/>
    <property type="match status" value="1"/>
</dbReference>
<dbReference type="Gene3D" id="1.10.357.10">
    <property type="entry name" value="Tetracycline Repressor, domain 2"/>
    <property type="match status" value="1"/>
</dbReference>
<dbReference type="SUPFAM" id="SSF46689">
    <property type="entry name" value="Homeodomain-like"/>
    <property type="match status" value="1"/>
</dbReference>